<reference evidence="9 10" key="1">
    <citation type="submission" date="2019-07" db="EMBL/GenBank/DDBJ databases">
        <title>Reinekea sp. strain SSH23 genome sequencing and assembly.</title>
        <authorList>
            <person name="Kim I."/>
        </authorList>
    </citation>
    <scope>NUCLEOTIDE SEQUENCE [LARGE SCALE GENOMIC DNA]</scope>
    <source>
        <strain evidence="9 10">SSH23</strain>
    </source>
</reference>
<evidence type="ECO:0000256" key="2">
    <source>
        <dbReference type="ARBA" id="ARBA00022448"/>
    </source>
</evidence>
<protein>
    <submittedName>
        <fullName evidence="9">Iron ABC transporter permease</fullName>
    </submittedName>
</protein>
<evidence type="ECO:0000259" key="8">
    <source>
        <dbReference type="PROSITE" id="PS50928"/>
    </source>
</evidence>
<feature type="transmembrane region" description="Helical" evidence="7">
    <location>
        <begin position="513"/>
        <end position="534"/>
    </location>
</feature>
<dbReference type="RefSeq" id="WP_147713018.1">
    <property type="nucleotide sequence ID" value="NZ_VKAD01000001.1"/>
</dbReference>
<evidence type="ECO:0000256" key="1">
    <source>
        <dbReference type="ARBA" id="ARBA00004651"/>
    </source>
</evidence>
<keyword evidence="2 7" id="KW-0813">Transport</keyword>
<dbReference type="AlphaFoldDB" id="A0A5C8Z8M2"/>
<feature type="domain" description="ABC transmembrane type-1" evidence="8">
    <location>
        <begin position="328"/>
        <end position="535"/>
    </location>
</feature>
<comment type="subcellular location">
    <subcellularLocation>
        <location evidence="1 7">Cell membrane</location>
        <topology evidence="1 7">Multi-pass membrane protein</topology>
    </subcellularLocation>
</comment>
<keyword evidence="6 7" id="KW-0472">Membrane</keyword>
<organism evidence="9 10">
    <name type="scientific">Reinekea thalattae</name>
    <dbReference type="NCBI Taxonomy" id="2593301"/>
    <lineage>
        <taxon>Bacteria</taxon>
        <taxon>Pseudomonadati</taxon>
        <taxon>Pseudomonadota</taxon>
        <taxon>Gammaproteobacteria</taxon>
        <taxon>Oceanospirillales</taxon>
        <taxon>Saccharospirillaceae</taxon>
        <taxon>Reinekea</taxon>
    </lineage>
</organism>
<feature type="transmembrane region" description="Helical" evidence="7">
    <location>
        <begin position="408"/>
        <end position="427"/>
    </location>
</feature>
<evidence type="ECO:0000256" key="5">
    <source>
        <dbReference type="ARBA" id="ARBA00022989"/>
    </source>
</evidence>
<comment type="similarity">
    <text evidence="7">Belongs to the binding-protein-dependent transport system permease family.</text>
</comment>
<dbReference type="Gene3D" id="1.10.3720.10">
    <property type="entry name" value="MetI-like"/>
    <property type="match status" value="2"/>
</dbReference>
<dbReference type="EMBL" id="VKAD01000001">
    <property type="protein sequence ID" value="TXR53618.1"/>
    <property type="molecule type" value="Genomic_DNA"/>
</dbReference>
<feature type="transmembrane region" description="Helical" evidence="7">
    <location>
        <begin position="288"/>
        <end position="312"/>
    </location>
</feature>
<proteinExistence type="inferred from homology"/>
<name>A0A5C8Z8M2_9GAMM</name>
<evidence type="ECO:0000313" key="10">
    <source>
        <dbReference type="Proteomes" id="UP000321764"/>
    </source>
</evidence>
<keyword evidence="5 7" id="KW-1133">Transmembrane helix</keyword>
<dbReference type="GO" id="GO:0005886">
    <property type="term" value="C:plasma membrane"/>
    <property type="evidence" value="ECO:0007669"/>
    <property type="project" value="UniProtKB-SubCell"/>
</dbReference>
<sequence length="542" mass="59538">MKRLKRVDRFSGLAVVIALLLSVPILVIVSQVFSGSAALWQHLAQTVLPDYLKNSFYLSIGVSAGVLVIGVSTAWLTSQYHFLGSRLLNLLLMLPMAIPAYIIAYSYTGLLDFSGPVQQWIRTSFDLRYGDYWFPQIRSLGGAIWMLIFVLYPYVFLLARAAFLSQSSSLAAASRSLGNSGWSTFWRINLPLARPAIVAGVSLVLMETLADYGTMQYFGIPTFTTGIFRTYYGLGNLAAAAQLASLLLSAIALLIWLEKYSRRKQQYFNNTEAAAQPAKISLSPLAGALAFSWCLLPVLFGFVIPVCLLLVWCLQYVEQFTASFFILAWNSLMLAAVAALIATAIALLLAYAERFNRSRLTQASVQVASLGYALPGTIIAIGVLTSFAWLDHQLVPLLSGLFSKDLGLLFSGTLMALLFAYCVRFMAMPLGAARSALAQIKPSIDQSAKTLGKNTAQTLYQIHMPLLKGSLLTAFLMVFVDVLKELPATLILRPFNFNTLAVRAYELASDERLYEAAPAALTIVLVGLIPVYLLTKSIYRER</sequence>
<dbReference type="InterPro" id="IPR035906">
    <property type="entry name" value="MetI-like_sf"/>
</dbReference>
<evidence type="ECO:0000313" key="9">
    <source>
        <dbReference type="EMBL" id="TXR53618.1"/>
    </source>
</evidence>
<accession>A0A5C8Z8M2</accession>
<comment type="caution">
    <text evidence="9">The sequence shown here is derived from an EMBL/GenBank/DDBJ whole genome shotgun (WGS) entry which is preliminary data.</text>
</comment>
<feature type="transmembrane region" description="Helical" evidence="7">
    <location>
        <begin position="56"/>
        <end position="76"/>
    </location>
</feature>
<dbReference type="CDD" id="cd06261">
    <property type="entry name" value="TM_PBP2"/>
    <property type="match status" value="2"/>
</dbReference>
<dbReference type="InterPro" id="IPR000515">
    <property type="entry name" value="MetI-like"/>
</dbReference>
<feature type="transmembrane region" description="Helical" evidence="7">
    <location>
        <begin position="143"/>
        <end position="163"/>
    </location>
</feature>
<dbReference type="OrthoDB" id="9790211at2"/>
<evidence type="ECO:0000256" key="4">
    <source>
        <dbReference type="ARBA" id="ARBA00022692"/>
    </source>
</evidence>
<dbReference type="GO" id="GO:0055085">
    <property type="term" value="P:transmembrane transport"/>
    <property type="evidence" value="ECO:0007669"/>
    <property type="project" value="InterPro"/>
</dbReference>
<dbReference type="SUPFAM" id="SSF161098">
    <property type="entry name" value="MetI-like"/>
    <property type="match status" value="2"/>
</dbReference>
<dbReference type="Pfam" id="PF00528">
    <property type="entry name" value="BPD_transp_1"/>
    <property type="match status" value="2"/>
</dbReference>
<gene>
    <name evidence="9" type="ORF">FME95_03385</name>
</gene>
<feature type="domain" description="ABC transmembrane type-1" evidence="8">
    <location>
        <begin position="52"/>
        <end position="255"/>
    </location>
</feature>
<keyword evidence="4 7" id="KW-0812">Transmembrane</keyword>
<dbReference type="FunFam" id="1.10.3720.10:FF:000088">
    <property type="entry name" value="Iron(III) ABC transporter, permease protein"/>
    <property type="match status" value="1"/>
</dbReference>
<feature type="transmembrane region" description="Helical" evidence="7">
    <location>
        <begin position="88"/>
        <end position="107"/>
    </location>
</feature>
<feature type="transmembrane region" description="Helical" evidence="7">
    <location>
        <begin position="324"/>
        <end position="351"/>
    </location>
</feature>
<evidence type="ECO:0000256" key="6">
    <source>
        <dbReference type="ARBA" id="ARBA00023136"/>
    </source>
</evidence>
<evidence type="ECO:0000256" key="3">
    <source>
        <dbReference type="ARBA" id="ARBA00022475"/>
    </source>
</evidence>
<keyword evidence="3" id="KW-1003">Cell membrane</keyword>
<dbReference type="Proteomes" id="UP000321764">
    <property type="component" value="Unassembled WGS sequence"/>
</dbReference>
<feature type="transmembrane region" description="Helical" evidence="7">
    <location>
        <begin position="237"/>
        <end position="257"/>
    </location>
</feature>
<feature type="transmembrane region" description="Helical" evidence="7">
    <location>
        <begin position="12"/>
        <end position="33"/>
    </location>
</feature>
<feature type="transmembrane region" description="Helical" evidence="7">
    <location>
        <begin position="363"/>
        <end position="388"/>
    </location>
</feature>
<dbReference type="PANTHER" id="PTHR30183:SF2">
    <property type="entry name" value="IRON UTILIZATION PROTEIN"/>
    <property type="match status" value="1"/>
</dbReference>
<keyword evidence="10" id="KW-1185">Reference proteome</keyword>
<dbReference type="PROSITE" id="PS50928">
    <property type="entry name" value="ABC_TM1"/>
    <property type="match status" value="2"/>
</dbReference>
<dbReference type="PANTHER" id="PTHR30183">
    <property type="entry name" value="MOLYBDENUM TRANSPORT SYSTEM PERMEASE PROTEIN MODB"/>
    <property type="match status" value="1"/>
</dbReference>
<evidence type="ECO:0000256" key="7">
    <source>
        <dbReference type="RuleBase" id="RU363032"/>
    </source>
</evidence>